<name>A0ABW1A3X0_9ACTN</name>
<protein>
    <recommendedName>
        <fullName evidence="3">HEAT repeat domain-containing protein</fullName>
    </recommendedName>
</protein>
<evidence type="ECO:0000313" key="1">
    <source>
        <dbReference type="EMBL" id="MFC5748373.1"/>
    </source>
</evidence>
<dbReference type="RefSeq" id="WP_378284029.1">
    <property type="nucleotide sequence ID" value="NZ_JBHSON010000031.1"/>
</dbReference>
<reference evidence="2" key="1">
    <citation type="journal article" date="2019" name="Int. J. Syst. Evol. Microbiol.">
        <title>The Global Catalogue of Microorganisms (GCM) 10K type strain sequencing project: providing services to taxonomists for standard genome sequencing and annotation.</title>
        <authorList>
            <consortium name="The Broad Institute Genomics Platform"/>
            <consortium name="The Broad Institute Genome Sequencing Center for Infectious Disease"/>
            <person name="Wu L."/>
            <person name="Ma J."/>
        </authorList>
    </citation>
    <scope>NUCLEOTIDE SEQUENCE [LARGE SCALE GENOMIC DNA]</scope>
    <source>
        <strain evidence="2">KCTC 42087</strain>
    </source>
</reference>
<organism evidence="1 2">
    <name type="scientific">Actinomadura rugatobispora</name>
    <dbReference type="NCBI Taxonomy" id="1994"/>
    <lineage>
        <taxon>Bacteria</taxon>
        <taxon>Bacillati</taxon>
        <taxon>Actinomycetota</taxon>
        <taxon>Actinomycetes</taxon>
        <taxon>Streptosporangiales</taxon>
        <taxon>Thermomonosporaceae</taxon>
        <taxon>Actinomadura</taxon>
    </lineage>
</organism>
<keyword evidence="2" id="KW-1185">Reference proteome</keyword>
<gene>
    <name evidence="1" type="ORF">ACFPZN_22360</name>
</gene>
<dbReference type="EMBL" id="JBHSON010000031">
    <property type="protein sequence ID" value="MFC5748373.1"/>
    <property type="molecule type" value="Genomic_DNA"/>
</dbReference>
<accession>A0ABW1A3X0</accession>
<evidence type="ECO:0000313" key="2">
    <source>
        <dbReference type="Proteomes" id="UP001596074"/>
    </source>
</evidence>
<sequence>MPEIDEDAFVMPDAWRAHLHPCRGGAPGPPVEPDPGAAEAVRGFTEEARDALHHLLDAEQSHRDLVESARAHLDGAPDPRGAGVIAAVVAAESGMIDDIFASVDRLGATWKFADAWIAEHGLGFAAAATAELGRVIVDGYTYRGRQPWRHLRAYRPGEEEPPVDKVRHCLHLVAKRVRASLAAAGERDYREAVEALAHCRRDGAQRLIASYLAPTRLDWSDELCASLPGEPSHGELMLLLPAIGSLEQLELLERLDHVDLSPRTWTPDPLYTVVEAVGSAMAPRIAAAYDDGDHFIAQQAQVLAALPTDEAFGLLLARLDKPQMHAAVQEAARRFPARALRLLGDAAVQRTASYATRLLRRHVRAHPALTAALLPGLPADVRRAVETAGEGWAEEAPPEALPLLLADPPWTREGVHVKFMIVRGLKAPNEPETAWEPGEWEEWSSSQNVMKRVIANDGTDALPAALELALSEPATATELLLPLCDARVAALMAESLDRRPWLHPVVEGWFQRHAFAAARALIPAALGKAGRQRREAEAALRFLASNGHRDDVTDAARAHRSKAAAALEALLATNVLNVLPETMPEIDPFVDPHLLPQVFLRDGRGALPGEAAGHIITMLALSKPDHAYPGIDVVKETCDPASLAAFAWGLFEQYGFAGRSGGPGDDAWVLNALGLLGDNDTVRRLAPLIRTWPGAGGHHLAVAGLDALVAIGTDIALTHLNGIARNVRYKGLKAKAQQRIAALAADRGLSPERLVRDLGLDGTGPRRFTVGLDERLKP</sequence>
<comment type="caution">
    <text evidence="1">The sequence shown here is derived from an EMBL/GenBank/DDBJ whole genome shotgun (WGS) entry which is preliminary data.</text>
</comment>
<evidence type="ECO:0008006" key="3">
    <source>
        <dbReference type="Google" id="ProtNLM"/>
    </source>
</evidence>
<dbReference type="Proteomes" id="UP001596074">
    <property type="component" value="Unassembled WGS sequence"/>
</dbReference>
<proteinExistence type="predicted"/>